<keyword evidence="7" id="KW-0413">Isomerase</keyword>
<proteinExistence type="inferred from homology"/>
<feature type="domain" description="Helicase C-terminal" evidence="12">
    <location>
        <begin position="259"/>
        <end position="408"/>
    </location>
</feature>
<evidence type="ECO:0000256" key="6">
    <source>
        <dbReference type="ARBA" id="ARBA00023125"/>
    </source>
</evidence>
<gene>
    <name evidence="14" type="ORF">V5J35_004595</name>
</gene>
<dbReference type="InterPro" id="IPR004589">
    <property type="entry name" value="DNA_helicase_ATP-dep_RecQ"/>
</dbReference>
<dbReference type="Pfam" id="PF13245">
    <property type="entry name" value="AAA_19"/>
    <property type="match status" value="1"/>
</dbReference>
<keyword evidence="6" id="KW-0238">DNA-binding</keyword>
<protein>
    <recommendedName>
        <fullName evidence="9">DNA 3'-5' helicase</fullName>
        <ecNumber evidence="9">5.6.2.4</ecNumber>
    </recommendedName>
</protein>
<dbReference type="PROSITE" id="PS51194">
    <property type="entry name" value="HELICASE_CTER"/>
    <property type="match status" value="1"/>
</dbReference>
<dbReference type="EMBL" id="JBEWTB010000002">
    <property type="protein sequence ID" value="MET4759403.1"/>
    <property type="molecule type" value="Genomic_DNA"/>
</dbReference>
<dbReference type="PANTHER" id="PTHR13710:SF105">
    <property type="entry name" value="ATP-DEPENDENT DNA HELICASE Q1"/>
    <property type="match status" value="1"/>
</dbReference>
<dbReference type="SUPFAM" id="SSF52540">
    <property type="entry name" value="P-loop containing nucleoside triphosphate hydrolases"/>
    <property type="match status" value="2"/>
</dbReference>
<comment type="caution">
    <text evidence="14">The sequence shown here is derived from an EMBL/GenBank/DDBJ whole genome shotgun (WGS) entry which is preliminary data.</text>
</comment>
<dbReference type="Pfam" id="PF13361">
    <property type="entry name" value="UvrD_C"/>
    <property type="match status" value="2"/>
</dbReference>
<dbReference type="InterPro" id="IPR001650">
    <property type="entry name" value="Helicase_C-like"/>
</dbReference>
<dbReference type="RefSeq" id="WP_354016514.1">
    <property type="nucleotide sequence ID" value="NZ_JBEWTB010000002.1"/>
</dbReference>
<dbReference type="Pfam" id="PF00271">
    <property type="entry name" value="Helicase_C"/>
    <property type="match status" value="1"/>
</dbReference>
<keyword evidence="5 10" id="KW-0067">ATP-binding</keyword>
<dbReference type="InterPro" id="IPR014001">
    <property type="entry name" value="Helicase_ATP-bd"/>
</dbReference>
<feature type="domain" description="UvrD-like helicase ATP-binding" evidence="13">
    <location>
        <begin position="847"/>
        <end position="1066"/>
    </location>
</feature>
<dbReference type="CDD" id="cd17932">
    <property type="entry name" value="DEXQc_UvrD"/>
    <property type="match status" value="1"/>
</dbReference>
<evidence type="ECO:0000256" key="9">
    <source>
        <dbReference type="ARBA" id="ARBA00034808"/>
    </source>
</evidence>
<evidence type="ECO:0000256" key="8">
    <source>
        <dbReference type="ARBA" id="ARBA00034617"/>
    </source>
</evidence>
<evidence type="ECO:0000256" key="7">
    <source>
        <dbReference type="ARBA" id="ARBA00023235"/>
    </source>
</evidence>
<comment type="catalytic activity">
    <reaction evidence="8">
        <text>Couples ATP hydrolysis with the unwinding of duplex DNA by translocating in the 3'-5' direction.</text>
        <dbReference type="EC" id="5.6.2.4"/>
    </reaction>
</comment>
<evidence type="ECO:0000259" key="11">
    <source>
        <dbReference type="PROSITE" id="PS51192"/>
    </source>
</evidence>
<evidence type="ECO:0000256" key="3">
    <source>
        <dbReference type="ARBA" id="ARBA00022801"/>
    </source>
</evidence>
<keyword evidence="3 10" id="KW-0378">Hydrolase</keyword>
<evidence type="ECO:0000313" key="14">
    <source>
        <dbReference type="EMBL" id="MET4759403.1"/>
    </source>
</evidence>
<evidence type="ECO:0000256" key="4">
    <source>
        <dbReference type="ARBA" id="ARBA00022806"/>
    </source>
</evidence>
<keyword evidence="4 10" id="KW-0347">Helicase</keyword>
<dbReference type="InterPro" id="IPR011545">
    <property type="entry name" value="DEAD/DEAH_box_helicase_dom"/>
</dbReference>
<evidence type="ECO:0000313" key="15">
    <source>
        <dbReference type="Proteomes" id="UP001549366"/>
    </source>
</evidence>
<evidence type="ECO:0000256" key="5">
    <source>
        <dbReference type="ARBA" id="ARBA00022840"/>
    </source>
</evidence>
<evidence type="ECO:0000259" key="12">
    <source>
        <dbReference type="PROSITE" id="PS51194"/>
    </source>
</evidence>
<dbReference type="InterPro" id="IPR027417">
    <property type="entry name" value="P-loop_NTPase"/>
</dbReference>
<organism evidence="14 15">
    <name type="scientific">Endozoicomonas lisbonensis</name>
    <dbReference type="NCBI Taxonomy" id="3120522"/>
    <lineage>
        <taxon>Bacteria</taxon>
        <taxon>Pseudomonadati</taxon>
        <taxon>Pseudomonadota</taxon>
        <taxon>Gammaproteobacteria</taxon>
        <taxon>Oceanospirillales</taxon>
        <taxon>Endozoicomonadaceae</taxon>
        <taxon>Endozoicomonas</taxon>
    </lineage>
</organism>
<evidence type="ECO:0000256" key="1">
    <source>
        <dbReference type="ARBA" id="ARBA00005446"/>
    </source>
</evidence>
<feature type="binding site" evidence="10">
    <location>
        <begin position="868"/>
        <end position="875"/>
    </location>
    <ligand>
        <name>ATP</name>
        <dbReference type="ChEBI" id="CHEBI:30616"/>
    </ligand>
</feature>
<feature type="domain" description="Helicase ATP-binding" evidence="11">
    <location>
        <begin position="50"/>
        <end position="230"/>
    </location>
</feature>
<dbReference type="SMART" id="SM00490">
    <property type="entry name" value="HELICc"/>
    <property type="match status" value="1"/>
</dbReference>
<evidence type="ECO:0000259" key="13">
    <source>
        <dbReference type="PROSITE" id="PS51198"/>
    </source>
</evidence>
<accession>A0ABV2SRA1</accession>
<dbReference type="InterPro" id="IPR014017">
    <property type="entry name" value="DNA_helicase_UvrD-like_C"/>
</dbReference>
<keyword evidence="15" id="KW-1185">Reference proteome</keyword>
<dbReference type="Pfam" id="PF00270">
    <property type="entry name" value="DEAD"/>
    <property type="match status" value="1"/>
</dbReference>
<evidence type="ECO:0000256" key="10">
    <source>
        <dbReference type="PROSITE-ProRule" id="PRU00560"/>
    </source>
</evidence>
<evidence type="ECO:0000256" key="2">
    <source>
        <dbReference type="ARBA" id="ARBA00022741"/>
    </source>
</evidence>
<dbReference type="NCBIfam" id="TIGR00614">
    <property type="entry name" value="recQ_fam"/>
    <property type="match status" value="1"/>
</dbReference>
<dbReference type="SMART" id="SM00487">
    <property type="entry name" value="DEXDc"/>
    <property type="match status" value="1"/>
</dbReference>
<dbReference type="Gene3D" id="1.10.486.10">
    <property type="entry name" value="PCRA, domain 4"/>
    <property type="match status" value="1"/>
</dbReference>
<dbReference type="EC" id="5.6.2.4" evidence="9"/>
<dbReference type="PANTHER" id="PTHR13710">
    <property type="entry name" value="DNA HELICASE RECQ FAMILY MEMBER"/>
    <property type="match status" value="1"/>
</dbReference>
<name>A0ABV2SRA1_9GAMM</name>
<dbReference type="PROSITE" id="PS51192">
    <property type="entry name" value="HELICASE_ATP_BIND_1"/>
    <property type="match status" value="1"/>
</dbReference>
<dbReference type="PROSITE" id="PS51198">
    <property type="entry name" value="UVRD_HELICASE_ATP_BIND"/>
    <property type="match status" value="1"/>
</dbReference>
<dbReference type="InterPro" id="IPR014016">
    <property type="entry name" value="UvrD-like_ATP-bd"/>
</dbReference>
<dbReference type="Proteomes" id="UP001549366">
    <property type="component" value="Unassembled WGS sequence"/>
</dbReference>
<sequence>MKQLRDIHCGDSTCDYCSENHDPVKQLNKYFNYPDFRTTSDGRPLQRDIVQEGMNEKPLLGILPTGGGKSLCFQIPALVRYQRRGLLTVVISPLQALMKDQVDNLRQKTGTMAVAAVYGMLTPPERGAVLEQVRLGDIALLYISPEQLRNKSVINALSHREIGCWVFDEAHCLSKWGHDFRPDYLYCGRFIRESTAKNNLSIPPVACYTATAKADVIEDICQHFQTQLNQPLQLFLGGVERSNLLYEVHPTSNAAKHGRVAELIEERLTSDGSCVVYCATQKHTEELCEFLIRKDLSVSHFHGGLEAPLKKDILEKFIAGDIQIICATNAFGMGVDKENVRLVIHADIPGSLENYLQEAGRAGRDEQPAECILLFDEQDIETQFKLGALSEVRQNDIQQLLRGIRFLEKKQGEDIIVTTGELLRSDAVDTSFDMDDKSADTKVKTAVAWLERSGFLERNENSNQVFQGQALFSSLEEASEQLDRLSLTPFRRKQWDIILQALINTKPDEGIRADDLAEAIGTQIKDPKVRSQLKTADIIKILNQMADVGLVSNGLLMTAFLRPKGKNNARLTCQRLCQLEKAMLSKLREAHPDDHDDTPYPLNIRELNQAMLDEDLSFSNPALLRNLLKSLSEDGRGLAGSRGSIKLNYISKDHYKVTLCRPWSKIQTIMEKRHGLSQRILETLYQAIPTAEQSSQTEVLVEFSLESLRDSIRQDMTLDVSKDKEMAAIERGILFLHEQKAIILQQGLAVFRSAMTLRLNNEASSRRYNKGDYDPLFRHYKAKITQIHVMNEYVRLGLQKMTSALRMVRDYFEQDNAGFLNQYFRGRKSILKLATSQKSLKNIVDSLANPHQQAIVQAPVDKNMLVLAGPGSGKTKIVVHRCAYLLRIQRVRPYSILVLCYNHSAAITLRKRLQKLLGKEARTVTVQTFHGLAMRLTGISFHAKQQKQSAEEFNFDDLIPKATALLRGEINLPGFEGDQIREKLLAGFQHVLVDEYQDIDQQQYEMISAITGRSLQEGEEKLSILAVGDDDQSIYGFRAANIQYIRQFEQDYQAQRHHLVQNYRSTKHIIHAANHLIQSNRDRMKTRHDITINEGRLTQPAGGKLESSDPVSKGQVQIIQCDDIKQQTSGCVAELERLKRIMPGIQWSDCAILARNGISKQELTHIRSALEDRGIPFSLPLENNQNLPLFRIREFQQLLNALDQHKSELANTGQIWEWFTALQLPKSPWKSKILTLLEHWEQETAASETPVSAFTAYVVDYLRESRREQRLGEGIFLGTVHSAKGMEFKVVILLDGSWQLRKPQEQEEERRLFYVGMTRAMDLLVIFRRNDCSNPHIHDLTEGVEDALCVRTTQNHGNYPLKQYQILGLQDLYLSYAGNFHKNHRIHTILRQLNVGDQLILQQDAKGHKLIYQDQALAALSAKRSQVLSAAKIPDKQTAYILGLVTWCSEDSGEEYQDRHQSACWEVPLVEIRSDFDNYLSRN</sequence>
<comment type="similarity">
    <text evidence="1">Belongs to the helicase family. RecQ subfamily.</text>
</comment>
<dbReference type="GO" id="GO:0003678">
    <property type="term" value="F:DNA helicase activity"/>
    <property type="evidence" value="ECO:0007669"/>
    <property type="project" value="UniProtKB-EC"/>
</dbReference>
<keyword evidence="2 10" id="KW-0547">Nucleotide-binding</keyword>
<dbReference type="GO" id="GO:0016787">
    <property type="term" value="F:hydrolase activity"/>
    <property type="evidence" value="ECO:0007669"/>
    <property type="project" value="UniProtKB-KW"/>
</dbReference>
<dbReference type="Gene3D" id="3.40.50.300">
    <property type="entry name" value="P-loop containing nucleotide triphosphate hydrolases"/>
    <property type="match status" value="5"/>
</dbReference>
<reference evidence="14 15" key="1">
    <citation type="submission" date="2024-06" db="EMBL/GenBank/DDBJ databases">
        <title>Genomic Encyclopedia of Type Strains, Phase V (KMG-V): Genome sequencing to study the core and pangenomes of soil and plant-associated prokaryotes.</title>
        <authorList>
            <person name="Whitman W."/>
        </authorList>
    </citation>
    <scope>NUCLEOTIDE SEQUENCE [LARGE SCALE GENOMIC DNA]</scope>
    <source>
        <strain evidence="14 15">NE40</strain>
    </source>
</reference>